<dbReference type="PRINTS" id="PR00385">
    <property type="entry name" value="P450"/>
</dbReference>
<dbReference type="AlphaFoldDB" id="A0A168N267"/>
<dbReference type="STRING" id="4829.A0A168N267"/>
<evidence type="ECO:0000256" key="5">
    <source>
        <dbReference type="RuleBase" id="RU000461"/>
    </source>
</evidence>
<dbReference type="InterPro" id="IPR036396">
    <property type="entry name" value="Cyt_P450_sf"/>
</dbReference>
<evidence type="ECO:0000256" key="1">
    <source>
        <dbReference type="ARBA" id="ARBA00022723"/>
    </source>
</evidence>
<proteinExistence type="inferred from homology"/>
<evidence type="ECO:0000313" key="7">
    <source>
        <dbReference type="Proteomes" id="UP000078561"/>
    </source>
</evidence>
<evidence type="ECO:0000313" key="6">
    <source>
        <dbReference type="EMBL" id="SAL99655.1"/>
    </source>
</evidence>
<dbReference type="GO" id="GO:0005506">
    <property type="term" value="F:iron ion binding"/>
    <property type="evidence" value="ECO:0007669"/>
    <property type="project" value="InterPro"/>
</dbReference>
<organism evidence="6">
    <name type="scientific">Absidia glauca</name>
    <name type="common">Pin mould</name>
    <dbReference type="NCBI Taxonomy" id="4829"/>
    <lineage>
        <taxon>Eukaryota</taxon>
        <taxon>Fungi</taxon>
        <taxon>Fungi incertae sedis</taxon>
        <taxon>Mucoromycota</taxon>
        <taxon>Mucoromycotina</taxon>
        <taxon>Mucoromycetes</taxon>
        <taxon>Mucorales</taxon>
        <taxon>Cunninghamellaceae</taxon>
        <taxon>Absidia</taxon>
    </lineage>
</organism>
<evidence type="ECO:0000256" key="3">
    <source>
        <dbReference type="ARBA" id="ARBA00023004"/>
    </source>
</evidence>
<dbReference type="Proteomes" id="UP000078561">
    <property type="component" value="Unassembled WGS sequence"/>
</dbReference>
<dbReference type="PROSITE" id="PS00086">
    <property type="entry name" value="CYTOCHROME_P450"/>
    <property type="match status" value="1"/>
</dbReference>
<dbReference type="GO" id="GO:0016705">
    <property type="term" value="F:oxidoreductase activity, acting on paired donors, with incorporation or reduction of molecular oxygen"/>
    <property type="evidence" value="ECO:0007669"/>
    <property type="project" value="InterPro"/>
</dbReference>
<dbReference type="SUPFAM" id="SSF48264">
    <property type="entry name" value="Cytochrome P450"/>
    <property type="match status" value="1"/>
</dbReference>
<dbReference type="InParanoid" id="A0A168N267"/>
<keyword evidence="5" id="KW-0503">Monooxygenase</keyword>
<dbReference type="OrthoDB" id="1103324at2759"/>
<gene>
    <name evidence="6" type="primary">ABSGL_05300.1 scaffold 6959</name>
</gene>
<reference evidence="6" key="1">
    <citation type="submission" date="2016-04" db="EMBL/GenBank/DDBJ databases">
        <authorList>
            <person name="Evans L.H."/>
            <person name="Alamgir A."/>
            <person name="Owens N."/>
            <person name="Weber N.D."/>
            <person name="Virtaneva K."/>
            <person name="Barbian K."/>
            <person name="Babar A."/>
            <person name="Rosenke K."/>
        </authorList>
    </citation>
    <scope>NUCLEOTIDE SEQUENCE [LARGE SCALE GENOMIC DNA]</scope>
    <source>
        <strain evidence="6">CBS 101.48</strain>
    </source>
</reference>
<dbReference type="PANTHER" id="PTHR46300:SF11">
    <property type="entry name" value="OXIDOREDUCTASE, PUTATIVE-RELATED"/>
    <property type="match status" value="1"/>
</dbReference>
<keyword evidence="4 5" id="KW-0349">Heme</keyword>
<accession>A0A168N267</accession>
<dbReference type="Pfam" id="PF00067">
    <property type="entry name" value="p450"/>
    <property type="match status" value="1"/>
</dbReference>
<dbReference type="GO" id="GO:0004497">
    <property type="term" value="F:monooxygenase activity"/>
    <property type="evidence" value="ECO:0007669"/>
    <property type="project" value="UniProtKB-KW"/>
</dbReference>
<dbReference type="PRINTS" id="PR00463">
    <property type="entry name" value="EP450I"/>
</dbReference>
<evidence type="ECO:0000256" key="4">
    <source>
        <dbReference type="PIRSR" id="PIRSR602401-1"/>
    </source>
</evidence>
<comment type="similarity">
    <text evidence="5">Belongs to the cytochrome P450 family.</text>
</comment>
<keyword evidence="2 5" id="KW-0560">Oxidoreductase</keyword>
<dbReference type="Gene3D" id="1.10.630.10">
    <property type="entry name" value="Cytochrome P450"/>
    <property type="match status" value="1"/>
</dbReference>
<dbReference type="InterPro" id="IPR001128">
    <property type="entry name" value="Cyt_P450"/>
</dbReference>
<dbReference type="InterPro" id="IPR002401">
    <property type="entry name" value="Cyt_P450_E_grp-I"/>
</dbReference>
<feature type="binding site" description="axial binding residue" evidence="4">
    <location>
        <position position="445"/>
    </location>
    <ligand>
        <name>heme</name>
        <dbReference type="ChEBI" id="CHEBI:30413"/>
    </ligand>
    <ligandPart>
        <name>Fe</name>
        <dbReference type="ChEBI" id="CHEBI:18248"/>
    </ligandPart>
</feature>
<protein>
    <recommendedName>
        <fullName evidence="8">Cytochrome P450</fullName>
    </recommendedName>
</protein>
<dbReference type="InterPro" id="IPR050364">
    <property type="entry name" value="Cytochrome_P450_fung"/>
</dbReference>
<evidence type="ECO:0000256" key="2">
    <source>
        <dbReference type="ARBA" id="ARBA00023002"/>
    </source>
</evidence>
<keyword evidence="3 4" id="KW-0408">Iron</keyword>
<dbReference type="OMA" id="MCFGENI"/>
<name>A0A168N267_ABSGL</name>
<sequence>MLDLTPYGKPQVLLASAATAATVYYLLSSLTKEKNTGYKKIPIPGSRLPYFGHLLSLGASPMETIRKWNNEYGPVIHLKMGKQNWIMLTDPYLAHEIFATNGLIASNRPVFTFTNLYSYGGLGVSFSNPTKRWKKARAAMLEVLAPSRVSGFTDILDYESDCMVEQLLTTTAQEGQIDPMIILHVAALNVVLMIVYGQRVESADDPFFKLIMDFVRLGVKHLGAEGPISQFLPAFSFLDTLLGTKRFFLNYLATVRDPILQRLIEQGAQSDKDCLIKSFLEYDMDRKDLIVLMSDMILAGTDTVSVSLSWLLIFVSNHPDVQKKLHAEIDGFYNTHQRLPTFKDRDQLPYMICVQKECLRHRSTAVFGLPHVVTQDLVVRDYLIPKNTAVFANLHGMHMNPDFYSDPESFNPDRFLDNTKTMMAAANGNVNARDHFNFGFGRRTCPGVHMAEVEMFNACTKIFAHCVVAPPLDADGKESPVDMNASYQSGIVLLPYPHQLRFLPRTDSPLESPMKPSSSSSL</sequence>
<evidence type="ECO:0008006" key="8">
    <source>
        <dbReference type="Google" id="ProtNLM"/>
    </source>
</evidence>
<keyword evidence="1 4" id="KW-0479">Metal-binding</keyword>
<dbReference type="InterPro" id="IPR017972">
    <property type="entry name" value="Cyt_P450_CS"/>
</dbReference>
<dbReference type="EMBL" id="LT552960">
    <property type="protein sequence ID" value="SAL99655.1"/>
    <property type="molecule type" value="Genomic_DNA"/>
</dbReference>
<comment type="cofactor">
    <cofactor evidence="4">
        <name>heme</name>
        <dbReference type="ChEBI" id="CHEBI:30413"/>
    </cofactor>
</comment>
<keyword evidence="7" id="KW-1185">Reference proteome</keyword>
<dbReference type="GO" id="GO:0020037">
    <property type="term" value="F:heme binding"/>
    <property type="evidence" value="ECO:0007669"/>
    <property type="project" value="InterPro"/>
</dbReference>
<dbReference type="PANTHER" id="PTHR46300">
    <property type="entry name" value="P450, PUTATIVE (EUROFUNG)-RELATED-RELATED"/>
    <property type="match status" value="1"/>
</dbReference>